<proteinExistence type="predicted"/>
<dbReference type="Proteomes" id="UP001497623">
    <property type="component" value="Unassembled WGS sequence"/>
</dbReference>
<sequence>MAEMCSRNYNKIGDECFVFSKDVGNWTMAQEACSQQGDILAAPRDMNTFLGHIESQGHLYAHPVYFVGGYKDPGADWIWQGQNVVNLPNEYWAKGNLGIAQNAKSSHCTAVWPEKYGLLKWNCSNSIKYICQKPDIPDHLQSNTCYTIPIFATIIVLLMCLIVGLSIYAYIVRRRFQLSVSTNKAPVQSVRCPLRHDSENSLYGQL</sequence>
<dbReference type="SUPFAM" id="SSF56436">
    <property type="entry name" value="C-type lectin-like"/>
    <property type="match status" value="1"/>
</dbReference>
<dbReference type="Gene3D" id="3.10.100.10">
    <property type="entry name" value="Mannose-Binding Protein A, subunit A"/>
    <property type="match status" value="1"/>
</dbReference>
<dbReference type="Pfam" id="PF00059">
    <property type="entry name" value="Lectin_C"/>
    <property type="match status" value="1"/>
</dbReference>
<name>A0AAV2QNL9_MEGNR</name>
<keyword evidence="3" id="KW-0472">Membrane</keyword>
<evidence type="ECO:0000256" key="2">
    <source>
        <dbReference type="ARBA" id="ARBA00023157"/>
    </source>
</evidence>
<dbReference type="InterPro" id="IPR001304">
    <property type="entry name" value="C-type_lectin-like"/>
</dbReference>
<reference evidence="5 6" key="1">
    <citation type="submission" date="2024-05" db="EMBL/GenBank/DDBJ databases">
        <authorList>
            <person name="Wallberg A."/>
        </authorList>
    </citation>
    <scope>NUCLEOTIDE SEQUENCE [LARGE SCALE GENOMIC DNA]</scope>
</reference>
<dbReference type="PANTHER" id="PTHR46784:SF1">
    <property type="entry name" value="KILLER CELL LECTIN-LIKE RECEPTOR SUBFAMILY B MEMBER 1"/>
    <property type="match status" value="1"/>
</dbReference>
<dbReference type="InterPro" id="IPR051527">
    <property type="entry name" value="KLR_subfamily_B"/>
</dbReference>
<evidence type="ECO:0000313" key="5">
    <source>
        <dbReference type="EMBL" id="CAL4093722.1"/>
    </source>
</evidence>
<keyword evidence="3" id="KW-0812">Transmembrane</keyword>
<evidence type="ECO:0000313" key="6">
    <source>
        <dbReference type="Proteomes" id="UP001497623"/>
    </source>
</evidence>
<organism evidence="5 6">
    <name type="scientific">Meganyctiphanes norvegica</name>
    <name type="common">Northern krill</name>
    <name type="synonym">Thysanopoda norvegica</name>
    <dbReference type="NCBI Taxonomy" id="48144"/>
    <lineage>
        <taxon>Eukaryota</taxon>
        <taxon>Metazoa</taxon>
        <taxon>Ecdysozoa</taxon>
        <taxon>Arthropoda</taxon>
        <taxon>Crustacea</taxon>
        <taxon>Multicrustacea</taxon>
        <taxon>Malacostraca</taxon>
        <taxon>Eumalacostraca</taxon>
        <taxon>Eucarida</taxon>
        <taxon>Euphausiacea</taxon>
        <taxon>Euphausiidae</taxon>
        <taxon>Meganyctiphanes</taxon>
    </lineage>
</organism>
<dbReference type="EMBL" id="CAXKWB010009166">
    <property type="protein sequence ID" value="CAL4093722.1"/>
    <property type="molecule type" value="Genomic_DNA"/>
</dbReference>
<gene>
    <name evidence="5" type="ORF">MNOR_LOCUS14947</name>
</gene>
<dbReference type="GO" id="GO:0038023">
    <property type="term" value="F:signaling receptor activity"/>
    <property type="evidence" value="ECO:0007669"/>
    <property type="project" value="TreeGrafter"/>
</dbReference>
<dbReference type="AlphaFoldDB" id="A0AAV2QNL9"/>
<feature type="transmembrane region" description="Helical" evidence="3">
    <location>
        <begin position="146"/>
        <end position="171"/>
    </location>
</feature>
<keyword evidence="1 3" id="KW-1133">Transmembrane helix</keyword>
<dbReference type="PANTHER" id="PTHR46784">
    <property type="entry name" value="KILLER CELL LECTIN-LIKE RECEPTOR SUBFAMILY B MEMBER 1"/>
    <property type="match status" value="1"/>
</dbReference>
<dbReference type="PROSITE" id="PS50041">
    <property type="entry name" value="C_TYPE_LECTIN_2"/>
    <property type="match status" value="1"/>
</dbReference>
<comment type="caution">
    <text evidence="5">The sequence shown here is derived from an EMBL/GenBank/DDBJ whole genome shotgun (WGS) entry which is preliminary data.</text>
</comment>
<dbReference type="InterPro" id="IPR016187">
    <property type="entry name" value="CTDL_fold"/>
</dbReference>
<dbReference type="InterPro" id="IPR016186">
    <property type="entry name" value="C-type_lectin-like/link_sf"/>
</dbReference>
<dbReference type="GO" id="GO:0009986">
    <property type="term" value="C:cell surface"/>
    <property type="evidence" value="ECO:0007669"/>
    <property type="project" value="TreeGrafter"/>
</dbReference>
<accession>A0AAV2QNL9</accession>
<dbReference type="CDD" id="cd00037">
    <property type="entry name" value="CLECT"/>
    <property type="match status" value="1"/>
</dbReference>
<evidence type="ECO:0000259" key="4">
    <source>
        <dbReference type="PROSITE" id="PS50041"/>
    </source>
</evidence>
<dbReference type="GO" id="GO:0005886">
    <property type="term" value="C:plasma membrane"/>
    <property type="evidence" value="ECO:0007669"/>
    <property type="project" value="TreeGrafter"/>
</dbReference>
<evidence type="ECO:0000256" key="3">
    <source>
        <dbReference type="SAM" id="Phobius"/>
    </source>
</evidence>
<protein>
    <recommendedName>
        <fullName evidence="4">C-type lectin domain-containing protein</fullName>
    </recommendedName>
</protein>
<feature type="domain" description="C-type lectin" evidence="4">
    <location>
        <begin position="12"/>
        <end position="132"/>
    </location>
</feature>
<keyword evidence="2" id="KW-1015">Disulfide bond</keyword>
<keyword evidence="6" id="KW-1185">Reference proteome</keyword>
<evidence type="ECO:0000256" key="1">
    <source>
        <dbReference type="ARBA" id="ARBA00022989"/>
    </source>
</evidence>